<proteinExistence type="predicted"/>
<dbReference type="PANTHER" id="PTHR34597">
    <property type="entry name" value="SLR1661 PROTEIN"/>
    <property type="match status" value="1"/>
</dbReference>
<dbReference type="Gene3D" id="2.40.160.50">
    <property type="entry name" value="membrane protein fhac: a member of the omp85/tpsb transporter family"/>
    <property type="match status" value="1"/>
</dbReference>
<keyword evidence="7" id="KW-1185">Reference proteome</keyword>
<protein>
    <submittedName>
        <fullName evidence="6">Surface antigen (D15)</fullName>
    </submittedName>
</protein>
<dbReference type="EMBL" id="CP002198">
    <property type="protein sequence ID" value="ADN13028.1"/>
    <property type="molecule type" value="Genomic_DNA"/>
</dbReference>
<dbReference type="STRING" id="497965.Cyan7822_1018"/>
<reference evidence="7" key="1">
    <citation type="journal article" date="2011" name="MBio">
        <title>Novel metabolic attributes of the genus Cyanothece, comprising a group of unicellular nitrogen-fixing Cyanobacteria.</title>
        <authorList>
            <person name="Bandyopadhyay A."/>
            <person name="Elvitigala T."/>
            <person name="Welsh E."/>
            <person name="Stockel J."/>
            <person name="Liberton M."/>
            <person name="Min H."/>
            <person name="Sherman L.A."/>
            <person name="Pakrasi H.B."/>
        </authorList>
    </citation>
    <scope>NUCLEOTIDE SEQUENCE [LARGE SCALE GENOMIC DNA]</scope>
    <source>
        <strain evidence="7">PCC 7822</strain>
    </source>
</reference>
<dbReference type="InterPro" id="IPR051544">
    <property type="entry name" value="TPS_OM_transporter"/>
</dbReference>
<dbReference type="Pfam" id="PF08479">
    <property type="entry name" value="POTRA_2"/>
    <property type="match status" value="1"/>
</dbReference>
<evidence type="ECO:0000256" key="1">
    <source>
        <dbReference type="ARBA" id="ARBA00022452"/>
    </source>
</evidence>
<dbReference type="Proteomes" id="UP000008206">
    <property type="component" value="Chromosome"/>
</dbReference>
<dbReference type="InterPro" id="IPR005565">
    <property type="entry name" value="Hemolysn_activator_HlyB_C"/>
</dbReference>
<gene>
    <name evidence="6" type="ordered locus">Cyan7822_1018</name>
</gene>
<evidence type="ECO:0000256" key="2">
    <source>
        <dbReference type="ARBA" id="ARBA00022692"/>
    </source>
</evidence>
<evidence type="ECO:0000313" key="6">
    <source>
        <dbReference type="EMBL" id="ADN13028.1"/>
    </source>
</evidence>
<keyword evidence="2" id="KW-0812">Transmembrane</keyword>
<dbReference type="Gene3D" id="3.10.20.310">
    <property type="entry name" value="membrane protein fhac"/>
    <property type="match status" value="1"/>
</dbReference>
<dbReference type="GO" id="GO:0098046">
    <property type="term" value="C:type V protein secretion system complex"/>
    <property type="evidence" value="ECO:0007669"/>
    <property type="project" value="TreeGrafter"/>
</dbReference>
<dbReference type="RefSeq" id="WP_013321136.1">
    <property type="nucleotide sequence ID" value="NC_014501.1"/>
</dbReference>
<dbReference type="AlphaFoldDB" id="E0UE24"/>
<evidence type="ECO:0000259" key="5">
    <source>
        <dbReference type="Pfam" id="PF08479"/>
    </source>
</evidence>
<keyword evidence="1" id="KW-1134">Transmembrane beta strand</keyword>
<dbReference type="Pfam" id="PF03865">
    <property type="entry name" value="ShlB"/>
    <property type="match status" value="1"/>
</dbReference>
<dbReference type="GO" id="GO:0008320">
    <property type="term" value="F:protein transmembrane transporter activity"/>
    <property type="evidence" value="ECO:0007669"/>
    <property type="project" value="TreeGrafter"/>
</dbReference>
<evidence type="ECO:0000256" key="3">
    <source>
        <dbReference type="ARBA" id="ARBA00023237"/>
    </source>
</evidence>
<dbReference type="OrthoDB" id="596066at2"/>
<accession>E0UE24</accession>
<feature type="domain" description="Haemolysin activator HlyB C-terminal" evidence="4">
    <location>
        <begin position="232"/>
        <end position="543"/>
    </location>
</feature>
<dbReference type="PANTHER" id="PTHR34597:SF1">
    <property type="entry name" value="HEME_HEMOPEXIN TRANSPORTER PROTEIN HUXB"/>
    <property type="match status" value="1"/>
</dbReference>
<organism evidence="6 7">
    <name type="scientific">Gloeothece verrucosa (strain PCC 7822)</name>
    <name type="common">Cyanothece sp. (strain PCC 7822)</name>
    <dbReference type="NCBI Taxonomy" id="497965"/>
    <lineage>
        <taxon>Bacteria</taxon>
        <taxon>Bacillati</taxon>
        <taxon>Cyanobacteriota</taxon>
        <taxon>Cyanophyceae</taxon>
        <taxon>Oscillatoriophycideae</taxon>
        <taxon>Chroococcales</taxon>
        <taxon>Aphanothecaceae</taxon>
        <taxon>Gloeothece</taxon>
        <taxon>Gloeothece verrucosa</taxon>
    </lineage>
</organism>
<dbReference type="GO" id="GO:0046819">
    <property type="term" value="P:protein secretion by the type V secretion system"/>
    <property type="evidence" value="ECO:0007669"/>
    <property type="project" value="TreeGrafter"/>
</dbReference>
<evidence type="ECO:0000313" key="7">
    <source>
        <dbReference type="Proteomes" id="UP000008206"/>
    </source>
</evidence>
<sequence>MFRLFHLPVLRLLIILLVATHYLRVTSSYALNTPKVLKPSLIAQKTDLNSPQKQAVPESCSYQPPPLSSHTPSIALLTLQLENQTVVIEVRGSSVFNQKKLLKNDDIQKIIATYQEKTLSKEEFSQLYFNLANLITQLYLNEGYITSKANPQNPLTITDQGVAVIPVLEGRLSQIQLLGRERLNLSYLCSRIALGVGLPVNIIQLEKKLRLLNINPLFDNIEASLKSSGQAGLSILVVTVTEAIPIAGSLSADNYSPPTIGSERLGAELSYGNLTGNGDPINFSYYNSTTNGSRFLDATYQIPVNPREGTIQLRVTPQWTKITLPPFDQLGISGQSQVYQLNYRQPLKRTLSDELALSLSFQYQDGRTLGLGRLETLESTNSQVILFSQDYLKRDNKGFWLLRSQFNLGTQRTNRSQFSQNEFLPKGSFFSWLGQGQRVQRLGDDHLIIVQAELQLSADPLISYYLFVIGGGQSVRGYRQNARSGDNGFRLSVEDRITIVRDTNKNPYFQIAPFIDLGKVWNTSGNPTSLPSETFLMGTGVGLIWNPFKNLKIRLDYAVPWVNLQDRSNNIQDDGFYFQVNLGQ</sequence>
<keyword evidence="3" id="KW-0998">Cell outer membrane</keyword>
<keyword evidence="1" id="KW-0472">Membrane</keyword>
<dbReference type="eggNOG" id="COG2831">
    <property type="taxonomic scope" value="Bacteria"/>
</dbReference>
<dbReference type="InterPro" id="IPR013686">
    <property type="entry name" value="Polypept-transport_assoc_ShlB"/>
</dbReference>
<feature type="domain" description="Polypeptide-transport-associated ShlB-type" evidence="5">
    <location>
        <begin position="97"/>
        <end position="170"/>
    </location>
</feature>
<evidence type="ECO:0000259" key="4">
    <source>
        <dbReference type="Pfam" id="PF03865"/>
    </source>
</evidence>
<dbReference type="HOGENOM" id="CLU_021521_0_0_3"/>
<name>E0UE24_GLOV7</name>
<dbReference type="KEGG" id="cyj:Cyan7822_1018"/>